<keyword evidence="2" id="KW-0560">Oxidoreductase</keyword>
<protein>
    <submittedName>
        <fullName evidence="4">Zinc-binding dehydrogenase</fullName>
    </submittedName>
</protein>
<dbReference type="AlphaFoldDB" id="A0A7X6N1Z2"/>
<reference evidence="4 5" key="1">
    <citation type="submission" date="2020-04" db="EMBL/GenBank/DDBJ databases">
        <title>MicrobeNet Type strains.</title>
        <authorList>
            <person name="Nicholson A.C."/>
        </authorList>
    </citation>
    <scope>NUCLEOTIDE SEQUENCE [LARGE SCALE GENOMIC DNA]</scope>
    <source>
        <strain evidence="4 5">CCUG 69612</strain>
    </source>
</reference>
<comment type="caution">
    <text evidence="4">The sequence shown here is derived from an EMBL/GenBank/DDBJ whole genome shotgun (WGS) entry which is preliminary data.</text>
</comment>
<keyword evidence="5" id="KW-1185">Reference proteome</keyword>
<dbReference type="Gene3D" id="3.40.50.720">
    <property type="entry name" value="NAD(P)-binding Rossmann-like Domain"/>
    <property type="match status" value="1"/>
</dbReference>
<accession>A0A7X6N1Z2</accession>
<sequence>MKAVRVEKPGEADVLQVSQVPLPKLKDGWTLVKVLGFGINRSEIFTRKGWSPSVQFPRILGIECVGQVEQTTSPDLVAGQLVISFMGEMGRAFDGSYADYALLPNSQLYPVVSDLDLATLVALPETYYTAFGALKNLNISATDKVLVRGATSGVGQAFARLLKVQHPDIYLVGTSRDRAKEPLLLAEGYDEVFLDEDNQLQSSQSFTKILELIGPKTIKDSFCYLEEGGILCSCGQLGGQWYLDDFDPIEQLANNVYLTTFYSGNVSPQKVQELLDFVGKHEVKTSPERIFHGLEEVADAHRYLESRGSFGKVVVLLSEEVKEATHVDQTG</sequence>
<dbReference type="InterPro" id="IPR011032">
    <property type="entry name" value="GroES-like_sf"/>
</dbReference>
<name>A0A7X6N1Z2_9STRE</name>
<dbReference type="RefSeq" id="WP_168549524.1">
    <property type="nucleotide sequence ID" value="NZ_JAAXPR010000014.1"/>
</dbReference>
<dbReference type="EMBL" id="JAAXPR010000014">
    <property type="protein sequence ID" value="NKZ20737.1"/>
    <property type="molecule type" value="Genomic_DNA"/>
</dbReference>
<proteinExistence type="predicted"/>
<evidence type="ECO:0000256" key="1">
    <source>
        <dbReference type="ARBA" id="ARBA00022857"/>
    </source>
</evidence>
<dbReference type="PANTHER" id="PTHR48106:SF13">
    <property type="entry name" value="QUINONE OXIDOREDUCTASE-RELATED"/>
    <property type="match status" value="1"/>
</dbReference>
<dbReference type="GO" id="GO:0005829">
    <property type="term" value="C:cytosol"/>
    <property type="evidence" value="ECO:0007669"/>
    <property type="project" value="TreeGrafter"/>
</dbReference>
<dbReference type="InterPro" id="IPR013154">
    <property type="entry name" value="ADH-like_N"/>
</dbReference>
<dbReference type="GO" id="GO:0035925">
    <property type="term" value="F:mRNA 3'-UTR AU-rich region binding"/>
    <property type="evidence" value="ECO:0007669"/>
    <property type="project" value="TreeGrafter"/>
</dbReference>
<dbReference type="InterPro" id="IPR020843">
    <property type="entry name" value="ER"/>
</dbReference>
<evidence type="ECO:0000256" key="2">
    <source>
        <dbReference type="ARBA" id="ARBA00023002"/>
    </source>
</evidence>
<gene>
    <name evidence="4" type="ORF">HF992_07825</name>
</gene>
<dbReference type="Gene3D" id="3.90.180.10">
    <property type="entry name" value="Medium-chain alcohol dehydrogenases, catalytic domain"/>
    <property type="match status" value="1"/>
</dbReference>
<dbReference type="Proteomes" id="UP000522720">
    <property type="component" value="Unassembled WGS sequence"/>
</dbReference>
<evidence type="ECO:0000259" key="3">
    <source>
        <dbReference type="SMART" id="SM00829"/>
    </source>
</evidence>
<dbReference type="SUPFAM" id="SSF50129">
    <property type="entry name" value="GroES-like"/>
    <property type="match status" value="1"/>
</dbReference>
<keyword evidence="1" id="KW-0521">NADP</keyword>
<dbReference type="GO" id="GO:0070402">
    <property type="term" value="F:NADPH binding"/>
    <property type="evidence" value="ECO:0007669"/>
    <property type="project" value="TreeGrafter"/>
</dbReference>
<dbReference type="Pfam" id="PF08240">
    <property type="entry name" value="ADH_N"/>
    <property type="match status" value="1"/>
</dbReference>
<dbReference type="Pfam" id="PF13602">
    <property type="entry name" value="ADH_zinc_N_2"/>
    <property type="match status" value="1"/>
</dbReference>
<evidence type="ECO:0000313" key="4">
    <source>
        <dbReference type="EMBL" id="NKZ20737.1"/>
    </source>
</evidence>
<dbReference type="InterPro" id="IPR036291">
    <property type="entry name" value="NAD(P)-bd_dom_sf"/>
</dbReference>
<dbReference type="SMART" id="SM00829">
    <property type="entry name" value="PKS_ER"/>
    <property type="match status" value="1"/>
</dbReference>
<evidence type="ECO:0000313" key="5">
    <source>
        <dbReference type="Proteomes" id="UP000522720"/>
    </source>
</evidence>
<dbReference type="GO" id="GO:0003960">
    <property type="term" value="F:quinone reductase (NADPH) activity"/>
    <property type="evidence" value="ECO:0007669"/>
    <property type="project" value="TreeGrafter"/>
</dbReference>
<feature type="domain" description="Enoyl reductase (ER)" evidence="3">
    <location>
        <begin position="10"/>
        <end position="315"/>
    </location>
</feature>
<dbReference type="SUPFAM" id="SSF51735">
    <property type="entry name" value="NAD(P)-binding Rossmann-fold domains"/>
    <property type="match status" value="1"/>
</dbReference>
<dbReference type="PANTHER" id="PTHR48106">
    <property type="entry name" value="QUINONE OXIDOREDUCTASE PIG3-RELATED"/>
    <property type="match status" value="1"/>
</dbReference>
<organism evidence="4 5">
    <name type="scientific">Streptococcus ovuberis</name>
    <dbReference type="NCBI Taxonomy" id="1936207"/>
    <lineage>
        <taxon>Bacteria</taxon>
        <taxon>Bacillati</taxon>
        <taxon>Bacillota</taxon>
        <taxon>Bacilli</taxon>
        <taxon>Lactobacillales</taxon>
        <taxon>Streptococcaceae</taxon>
        <taxon>Streptococcus</taxon>
    </lineage>
</organism>